<feature type="region of interest" description="Disordered" evidence="1">
    <location>
        <begin position="52"/>
        <end position="76"/>
    </location>
</feature>
<accession>Q5Z4A2</accession>
<proteinExistence type="predicted"/>
<name>Q5Z4A2_ORYSJ</name>
<sequence length="76" mass="8789">MHNNQGVERGALVPSVTWLVWRSQRQRIGWMTKGEIRRRRARGLPPLQAQARELGSRHQRGCAPVPERSTLPRPRT</sequence>
<evidence type="ECO:0000313" key="2">
    <source>
        <dbReference type="EMBL" id="BAD62430.1"/>
    </source>
</evidence>
<dbReference type="Proteomes" id="UP000000763">
    <property type="component" value="Chromosome 6"/>
</dbReference>
<evidence type="ECO:0000313" key="3">
    <source>
        <dbReference type="Proteomes" id="UP000000763"/>
    </source>
</evidence>
<gene>
    <name evidence="2" type="primary">P0734C01.21</name>
</gene>
<dbReference type="AlphaFoldDB" id="Q5Z4A2"/>
<protein>
    <submittedName>
        <fullName evidence="2">Uncharacterized protein</fullName>
    </submittedName>
</protein>
<organism evidence="2 3">
    <name type="scientific">Oryza sativa subsp. japonica</name>
    <name type="common">Rice</name>
    <dbReference type="NCBI Taxonomy" id="39947"/>
    <lineage>
        <taxon>Eukaryota</taxon>
        <taxon>Viridiplantae</taxon>
        <taxon>Streptophyta</taxon>
        <taxon>Embryophyta</taxon>
        <taxon>Tracheophyta</taxon>
        <taxon>Spermatophyta</taxon>
        <taxon>Magnoliopsida</taxon>
        <taxon>Liliopsida</taxon>
        <taxon>Poales</taxon>
        <taxon>Poaceae</taxon>
        <taxon>BOP clade</taxon>
        <taxon>Oryzoideae</taxon>
        <taxon>Oryzeae</taxon>
        <taxon>Oryzinae</taxon>
        <taxon>Oryza</taxon>
        <taxon>Oryza sativa</taxon>
    </lineage>
</organism>
<dbReference type="EMBL" id="AP006177">
    <property type="protein sequence ID" value="BAD62430.1"/>
    <property type="molecule type" value="Genomic_DNA"/>
</dbReference>
<reference evidence="3" key="2">
    <citation type="journal article" date="2008" name="Nucleic Acids Res.">
        <title>The rice annotation project database (RAP-DB): 2008 update.</title>
        <authorList>
            <consortium name="The rice annotation project (RAP)"/>
        </authorList>
    </citation>
    <scope>GENOME REANNOTATION</scope>
    <source>
        <strain evidence="3">cv. Nipponbare</strain>
    </source>
</reference>
<reference evidence="3" key="1">
    <citation type="journal article" date="2005" name="Nature">
        <title>The map-based sequence of the rice genome.</title>
        <authorList>
            <consortium name="International rice genome sequencing project (IRGSP)"/>
            <person name="Matsumoto T."/>
            <person name="Wu J."/>
            <person name="Kanamori H."/>
            <person name="Katayose Y."/>
            <person name="Fujisawa M."/>
            <person name="Namiki N."/>
            <person name="Mizuno H."/>
            <person name="Yamamoto K."/>
            <person name="Antonio B.A."/>
            <person name="Baba T."/>
            <person name="Sakata K."/>
            <person name="Nagamura Y."/>
            <person name="Aoki H."/>
            <person name="Arikawa K."/>
            <person name="Arita K."/>
            <person name="Bito T."/>
            <person name="Chiden Y."/>
            <person name="Fujitsuka N."/>
            <person name="Fukunaka R."/>
            <person name="Hamada M."/>
            <person name="Harada C."/>
            <person name="Hayashi A."/>
            <person name="Hijishita S."/>
            <person name="Honda M."/>
            <person name="Hosokawa S."/>
            <person name="Ichikawa Y."/>
            <person name="Idonuma A."/>
            <person name="Iijima M."/>
            <person name="Ikeda M."/>
            <person name="Ikeno M."/>
            <person name="Ito K."/>
            <person name="Ito S."/>
            <person name="Ito T."/>
            <person name="Ito Y."/>
            <person name="Ito Y."/>
            <person name="Iwabuchi A."/>
            <person name="Kamiya K."/>
            <person name="Karasawa W."/>
            <person name="Kurita K."/>
            <person name="Katagiri S."/>
            <person name="Kikuta A."/>
            <person name="Kobayashi H."/>
            <person name="Kobayashi N."/>
            <person name="Machita K."/>
            <person name="Maehara T."/>
            <person name="Masukawa M."/>
            <person name="Mizubayashi T."/>
            <person name="Mukai Y."/>
            <person name="Nagasaki H."/>
            <person name="Nagata Y."/>
            <person name="Naito S."/>
            <person name="Nakashima M."/>
            <person name="Nakama Y."/>
            <person name="Nakamichi Y."/>
            <person name="Nakamura M."/>
            <person name="Meguro A."/>
            <person name="Negishi M."/>
            <person name="Ohta I."/>
            <person name="Ohta T."/>
            <person name="Okamoto M."/>
            <person name="Ono N."/>
            <person name="Saji S."/>
            <person name="Sakaguchi M."/>
            <person name="Sakai K."/>
            <person name="Shibata M."/>
            <person name="Shimokawa T."/>
            <person name="Song J."/>
            <person name="Takazaki Y."/>
            <person name="Terasawa K."/>
            <person name="Tsugane M."/>
            <person name="Tsuji K."/>
            <person name="Ueda S."/>
            <person name="Waki K."/>
            <person name="Yamagata H."/>
            <person name="Yamamoto M."/>
            <person name="Yamamoto S."/>
            <person name="Yamane H."/>
            <person name="Yoshiki S."/>
            <person name="Yoshihara R."/>
            <person name="Yukawa K."/>
            <person name="Zhong H."/>
            <person name="Yano M."/>
            <person name="Yuan Q."/>
            <person name="Ouyang S."/>
            <person name="Liu J."/>
            <person name="Jones K.M."/>
            <person name="Gansberger K."/>
            <person name="Moffat K."/>
            <person name="Hill J."/>
            <person name="Bera J."/>
            <person name="Fadrosh D."/>
            <person name="Jin S."/>
            <person name="Johri S."/>
            <person name="Kim M."/>
            <person name="Overton L."/>
            <person name="Reardon M."/>
            <person name="Tsitrin T."/>
            <person name="Vuong H."/>
            <person name="Weaver B."/>
            <person name="Ciecko A."/>
            <person name="Tallon L."/>
            <person name="Jackson J."/>
            <person name="Pai G."/>
            <person name="Aken S.V."/>
            <person name="Utterback T."/>
            <person name="Reidmuller S."/>
            <person name="Feldblyum T."/>
            <person name="Hsiao J."/>
            <person name="Zismann V."/>
            <person name="Iobst S."/>
            <person name="de Vazeille A.R."/>
            <person name="Buell C.R."/>
            <person name="Ying K."/>
            <person name="Li Y."/>
            <person name="Lu T."/>
            <person name="Huang Y."/>
            <person name="Zhao Q."/>
            <person name="Feng Q."/>
            <person name="Zhang L."/>
            <person name="Zhu J."/>
            <person name="Weng Q."/>
            <person name="Mu J."/>
            <person name="Lu Y."/>
            <person name="Fan D."/>
            <person name="Liu Y."/>
            <person name="Guan J."/>
            <person name="Zhang Y."/>
            <person name="Yu S."/>
            <person name="Liu X."/>
            <person name="Zhang Y."/>
            <person name="Hong G."/>
            <person name="Han B."/>
            <person name="Choisne N."/>
            <person name="Demange N."/>
            <person name="Orjeda G."/>
            <person name="Samain S."/>
            <person name="Cattolico L."/>
            <person name="Pelletier E."/>
            <person name="Couloux A."/>
            <person name="Segurens B."/>
            <person name="Wincker P."/>
            <person name="D'Hont A."/>
            <person name="Scarpelli C."/>
            <person name="Weissenbach J."/>
            <person name="Salanoubat M."/>
            <person name="Quetier F."/>
            <person name="Yu Y."/>
            <person name="Kim H.R."/>
            <person name="Rambo T."/>
            <person name="Currie J."/>
            <person name="Collura K."/>
            <person name="Luo M."/>
            <person name="Yang T."/>
            <person name="Ammiraju J.S.S."/>
            <person name="Engler F."/>
            <person name="Soderlund C."/>
            <person name="Wing R.A."/>
            <person name="Palmer L.E."/>
            <person name="de la Bastide M."/>
            <person name="Spiegel L."/>
            <person name="Nascimento L."/>
            <person name="Zutavern T."/>
            <person name="O'Shaughnessy A."/>
            <person name="Dike S."/>
            <person name="Dedhia N."/>
            <person name="Preston R."/>
            <person name="Balija V."/>
            <person name="McCombie W.R."/>
            <person name="Chow T."/>
            <person name="Chen H."/>
            <person name="Chung M."/>
            <person name="Chen C."/>
            <person name="Shaw J."/>
            <person name="Wu H."/>
            <person name="Hsiao K."/>
            <person name="Chao Y."/>
            <person name="Chu M."/>
            <person name="Cheng C."/>
            <person name="Hour A."/>
            <person name="Lee P."/>
            <person name="Lin S."/>
            <person name="Lin Y."/>
            <person name="Liou J."/>
            <person name="Liu S."/>
            <person name="Hsing Y."/>
            <person name="Raghuvanshi S."/>
            <person name="Mohanty A."/>
            <person name="Bharti A.K."/>
            <person name="Gaur A."/>
            <person name="Gupta V."/>
            <person name="Kumar D."/>
            <person name="Ravi V."/>
            <person name="Vij S."/>
            <person name="Kapur A."/>
            <person name="Khurana P."/>
            <person name="Khurana P."/>
            <person name="Khurana J.P."/>
            <person name="Tyagi A.K."/>
            <person name="Gaikwad K."/>
            <person name="Singh A."/>
            <person name="Dalal V."/>
            <person name="Srivastava S."/>
            <person name="Dixit A."/>
            <person name="Pal A.K."/>
            <person name="Ghazi I.A."/>
            <person name="Yadav M."/>
            <person name="Pandit A."/>
            <person name="Bhargava A."/>
            <person name="Sureshbabu K."/>
            <person name="Batra K."/>
            <person name="Sharma T.R."/>
            <person name="Mohapatra T."/>
            <person name="Singh N.K."/>
            <person name="Messing J."/>
            <person name="Nelson A.B."/>
            <person name="Fuks G."/>
            <person name="Kavchok S."/>
            <person name="Keizer G."/>
            <person name="Linton E."/>
            <person name="Llaca V."/>
            <person name="Song R."/>
            <person name="Tanyolac B."/>
            <person name="Young S."/>
            <person name="Ho-Il K."/>
            <person name="Hahn J.H."/>
            <person name="Sangsakoo G."/>
            <person name="Vanavichit A."/>
            <person name="de Mattos Luiz.A.T."/>
            <person name="Zimmer P.D."/>
            <person name="Malone G."/>
            <person name="Dellagostin O."/>
            <person name="de Oliveira A.C."/>
            <person name="Bevan M."/>
            <person name="Bancroft I."/>
            <person name="Minx P."/>
            <person name="Cordum H."/>
            <person name="Wilson R."/>
            <person name="Cheng Z."/>
            <person name="Jin W."/>
            <person name="Jiang J."/>
            <person name="Leong S.A."/>
            <person name="Iwama H."/>
            <person name="Gojobori T."/>
            <person name="Itoh T."/>
            <person name="Niimura Y."/>
            <person name="Fujii Y."/>
            <person name="Habara T."/>
            <person name="Sakai H."/>
            <person name="Sato Y."/>
            <person name="Wilson G."/>
            <person name="Kumar K."/>
            <person name="McCouch S."/>
            <person name="Juretic N."/>
            <person name="Hoen D."/>
            <person name="Wright S."/>
            <person name="Bruskiewich R."/>
            <person name="Bureau T."/>
            <person name="Miyao A."/>
            <person name="Hirochika H."/>
            <person name="Nishikawa T."/>
            <person name="Kadowaki K."/>
            <person name="Sugiura M."/>
            <person name="Burr B."/>
            <person name="Sasaki T."/>
        </authorList>
    </citation>
    <scope>NUCLEOTIDE SEQUENCE [LARGE SCALE GENOMIC DNA]</scope>
    <source>
        <strain evidence="3">cv. Nipponbare</strain>
    </source>
</reference>
<evidence type="ECO:0000256" key="1">
    <source>
        <dbReference type="SAM" id="MobiDB-lite"/>
    </source>
</evidence>